<protein>
    <recommendedName>
        <fullName evidence="3">GLPGLI family protein</fullName>
    </recommendedName>
</protein>
<dbReference type="RefSeq" id="WP_317491587.1">
    <property type="nucleotide sequence ID" value="NZ_CP136051.1"/>
</dbReference>
<organism evidence="1 2">
    <name type="scientific">Imperialibacter roseus</name>
    <dbReference type="NCBI Taxonomy" id="1324217"/>
    <lineage>
        <taxon>Bacteria</taxon>
        <taxon>Pseudomonadati</taxon>
        <taxon>Bacteroidota</taxon>
        <taxon>Cytophagia</taxon>
        <taxon>Cytophagales</taxon>
        <taxon>Flammeovirgaceae</taxon>
        <taxon>Imperialibacter</taxon>
    </lineage>
</organism>
<evidence type="ECO:0008006" key="3">
    <source>
        <dbReference type="Google" id="ProtNLM"/>
    </source>
</evidence>
<reference evidence="1 2" key="1">
    <citation type="journal article" date="2023" name="Microbiol. Resour. Announc.">
        <title>Complete Genome Sequence of Imperialibacter roseus strain P4T.</title>
        <authorList>
            <person name="Tizabi D.R."/>
            <person name="Bachvaroff T."/>
            <person name="Hill R.T."/>
        </authorList>
    </citation>
    <scope>NUCLEOTIDE SEQUENCE [LARGE SCALE GENOMIC DNA]</scope>
    <source>
        <strain evidence="1 2">P4T</strain>
    </source>
</reference>
<evidence type="ECO:0000313" key="2">
    <source>
        <dbReference type="Proteomes" id="UP001302349"/>
    </source>
</evidence>
<name>A0ABZ0IV78_9BACT</name>
<accession>A0ABZ0IV78</accession>
<sequence length="241" mass="28012">MSLVAGYSPHVRTLTMVSFLLLLSTGVMNAQIVSYKDRNVVDYQDYINYSKAITGANKGEEYEGSPYMEDEFKDGIVFIEKDRKTNPVPMRYNMYADQMEFKRGDFTYLMEPVLSIDMISVGEHLFILGEFIEANKYNLGFFEVIDTGRLNVMMKQVVRLRPGQAPKAMESAPTLPTYLKLGFEYYYQLDKDEVFKISKVKALVESLPDHQDEMRQFVKKERISRKKEDLRKLAAYYNSLK</sequence>
<keyword evidence="2" id="KW-1185">Reference proteome</keyword>
<dbReference type="EMBL" id="CP136051">
    <property type="protein sequence ID" value="WOK08958.1"/>
    <property type="molecule type" value="Genomic_DNA"/>
</dbReference>
<gene>
    <name evidence="1" type="ORF">RT717_09960</name>
</gene>
<proteinExistence type="predicted"/>
<dbReference type="Proteomes" id="UP001302349">
    <property type="component" value="Chromosome"/>
</dbReference>
<evidence type="ECO:0000313" key="1">
    <source>
        <dbReference type="EMBL" id="WOK08958.1"/>
    </source>
</evidence>